<feature type="region of interest" description="Disordered" evidence="1">
    <location>
        <begin position="45"/>
        <end position="70"/>
    </location>
</feature>
<sequence>MNSKISDVHEAATGESYSSRRPLPKRGQIKSRIAANAVHSLVSVISRASPQRHRSSGESYSRENKAIRNY</sequence>
<dbReference type="EMBL" id="JAVXUO010001220">
    <property type="protein sequence ID" value="KAK2984566.1"/>
    <property type="molecule type" value="Genomic_DNA"/>
</dbReference>
<keyword evidence="3" id="KW-1185">Reference proteome</keyword>
<evidence type="ECO:0000256" key="1">
    <source>
        <dbReference type="SAM" id="MobiDB-lite"/>
    </source>
</evidence>
<proteinExistence type="predicted"/>
<dbReference type="Proteomes" id="UP001187471">
    <property type="component" value="Unassembled WGS sequence"/>
</dbReference>
<protein>
    <submittedName>
        <fullName evidence="2">Uncharacterized protein</fullName>
    </submittedName>
</protein>
<feature type="compositionally biased region" description="Basic and acidic residues" evidence="1">
    <location>
        <begin position="1"/>
        <end position="12"/>
    </location>
</feature>
<evidence type="ECO:0000313" key="3">
    <source>
        <dbReference type="Proteomes" id="UP001187471"/>
    </source>
</evidence>
<accession>A0AA88RS91</accession>
<gene>
    <name evidence="2" type="ORF">RJ640_018944</name>
</gene>
<reference evidence="2" key="1">
    <citation type="submission" date="2022-12" db="EMBL/GenBank/DDBJ databases">
        <title>Draft genome assemblies for two species of Escallonia (Escalloniales).</title>
        <authorList>
            <person name="Chanderbali A."/>
            <person name="Dervinis C."/>
            <person name="Anghel I."/>
            <person name="Soltis D."/>
            <person name="Soltis P."/>
            <person name="Zapata F."/>
        </authorList>
    </citation>
    <scope>NUCLEOTIDE SEQUENCE</scope>
    <source>
        <strain evidence="2">UCBG92.1500</strain>
        <tissue evidence="2">Leaf</tissue>
    </source>
</reference>
<evidence type="ECO:0000313" key="2">
    <source>
        <dbReference type="EMBL" id="KAK2984566.1"/>
    </source>
</evidence>
<dbReference type="AlphaFoldDB" id="A0AA88RS91"/>
<feature type="region of interest" description="Disordered" evidence="1">
    <location>
        <begin position="1"/>
        <end position="29"/>
    </location>
</feature>
<comment type="caution">
    <text evidence="2">The sequence shown here is derived from an EMBL/GenBank/DDBJ whole genome shotgun (WGS) entry which is preliminary data.</text>
</comment>
<organism evidence="2 3">
    <name type="scientific">Escallonia rubra</name>
    <dbReference type="NCBI Taxonomy" id="112253"/>
    <lineage>
        <taxon>Eukaryota</taxon>
        <taxon>Viridiplantae</taxon>
        <taxon>Streptophyta</taxon>
        <taxon>Embryophyta</taxon>
        <taxon>Tracheophyta</taxon>
        <taxon>Spermatophyta</taxon>
        <taxon>Magnoliopsida</taxon>
        <taxon>eudicotyledons</taxon>
        <taxon>Gunneridae</taxon>
        <taxon>Pentapetalae</taxon>
        <taxon>asterids</taxon>
        <taxon>campanulids</taxon>
        <taxon>Escalloniales</taxon>
        <taxon>Escalloniaceae</taxon>
        <taxon>Escallonia</taxon>
    </lineage>
</organism>
<feature type="compositionally biased region" description="Basic and acidic residues" evidence="1">
    <location>
        <begin position="60"/>
        <end position="70"/>
    </location>
</feature>
<name>A0AA88RS91_9ASTE</name>